<evidence type="ECO:0000256" key="11">
    <source>
        <dbReference type="ARBA" id="ARBA00023211"/>
    </source>
</evidence>
<dbReference type="GO" id="GO:0070006">
    <property type="term" value="F:metalloaminopeptidase activity"/>
    <property type="evidence" value="ECO:0007669"/>
    <property type="project" value="InterPro"/>
</dbReference>
<dbReference type="SUPFAM" id="SSF53092">
    <property type="entry name" value="Creatinase/prolidase N-terminal domain"/>
    <property type="match status" value="1"/>
</dbReference>
<keyword evidence="7" id="KW-0645">Protease</keyword>
<evidence type="ECO:0000256" key="5">
    <source>
        <dbReference type="ARBA" id="ARBA00012574"/>
    </source>
</evidence>
<proteinExistence type="inferred from homology"/>
<dbReference type="Pfam" id="PF05195">
    <property type="entry name" value="AMP_N"/>
    <property type="match status" value="1"/>
</dbReference>
<dbReference type="PANTHER" id="PTHR43226">
    <property type="entry name" value="XAA-PRO AMINOPEPTIDASE 3"/>
    <property type="match status" value="1"/>
</dbReference>
<dbReference type="Gene3D" id="3.90.230.10">
    <property type="entry name" value="Creatinase/methionine aminopeptidase superfamily"/>
    <property type="match status" value="1"/>
</dbReference>
<dbReference type="InterPro" id="IPR001131">
    <property type="entry name" value="Peptidase_M24B_aminopep-P_CS"/>
</dbReference>
<dbReference type="PANTHER" id="PTHR43226:SF3">
    <property type="entry name" value="XAA-PRO AMINOPEPTIDASE AN0832-RELATED"/>
    <property type="match status" value="1"/>
</dbReference>
<evidence type="ECO:0000256" key="14">
    <source>
        <dbReference type="RuleBase" id="RU000590"/>
    </source>
</evidence>
<dbReference type="CDD" id="cd01087">
    <property type="entry name" value="Prolidase"/>
    <property type="match status" value="1"/>
</dbReference>
<accession>A0A9Q0AM93</accession>
<comment type="caution">
    <text evidence="16">The sequence shown here is derived from an EMBL/GenBank/DDBJ whole genome shotgun (WGS) entry which is preliminary data.</text>
</comment>
<evidence type="ECO:0000256" key="12">
    <source>
        <dbReference type="ARBA" id="ARBA00030849"/>
    </source>
</evidence>
<comment type="cofactor">
    <cofactor evidence="2">
        <name>Mn(2+)</name>
        <dbReference type="ChEBI" id="CHEBI:29035"/>
    </cofactor>
</comment>
<evidence type="ECO:0000313" key="16">
    <source>
        <dbReference type="EMBL" id="KAI1861019.1"/>
    </source>
</evidence>
<evidence type="ECO:0000313" key="17">
    <source>
        <dbReference type="Proteomes" id="UP000829685"/>
    </source>
</evidence>
<dbReference type="GO" id="GO:0030145">
    <property type="term" value="F:manganese ion binding"/>
    <property type="evidence" value="ECO:0007669"/>
    <property type="project" value="InterPro"/>
</dbReference>
<evidence type="ECO:0000259" key="15">
    <source>
        <dbReference type="SMART" id="SM01011"/>
    </source>
</evidence>
<comment type="similarity">
    <text evidence="4 14">Belongs to the peptidase M24B family.</text>
</comment>
<dbReference type="SMART" id="SM01011">
    <property type="entry name" value="AMP_N"/>
    <property type="match status" value="1"/>
</dbReference>
<dbReference type="GO" id="GO:0006508">
    <property type="term" value="P:proteolysis"/>
    <property type="evidence" value="ECO:0007669"/>
    <property type="project" value="UniProtKB-KW"/>
</dbReference>
<keyword evidence="11" id="KW-0464">Manganese</keyword>
<dbReference type="InterPro" id="IPR036005">
    <property type="entry name" value="Creatinase/aminopeptidase-like"/>
</dbReference>
<organism evidence="16 17">
    <name type="scientific">Neoarthrinium moseri</name>
    <dbReference type="NCBI Taxonomy" id="1658444"/>
    <lineage>
        <taxon>Eukaryota</taxon>
        <taxon>Fungi</taxon>
        <taxon>Dikarya</taxon>
        <taxon>Ascomycota</taxon>
        <taxon>Pezizomycotina</taxon>
        <taxon>Sordariomycetes</taxon>
        <taxon>Xylariomycetidae</taxon>
        <taxon>Amphisphaeriales</taxon>
        <taxon>Apiosporaceae</taxon>
        <taxon>Neoarthrinium</taxon>
    </lineage>
</organism>
<dbReference type="OrthoDB" id="10261878at2759"/>
<keyword evidence="10" id="KW-0482">Metalloprotease</keyword>
<protein>
    <recommendedName>
        <fullName evidence="5">Xaa-Pro aminopeptidase</fullName>
        <ecNumber evidence="5">3.4.11.9</ecNumber>
    </recommendedName>
    <alternativeName>
        <fullName evidence="12">Aminoacylproline aminopeptidase</fullName>
    </alternativeName>
    <alternativeName>
        <fullName evidence="13">Prolidase</fullName>
    </alternativeName>
</protein>
<comment type="catalytic activity">
    <reaction evidence="1">
        <text>Release of any N-terminal amino acid, including proline, that is linked to proline, even from a dipeptide or tripeptide.</text>
        <dbReference type="EC" id="3.4.11.9"/>
    </reaction>
</comment>
<dbReference type="AlphaFoldDB" id="A0A9Q0AM93"/>
<evidence type="ECO:0000256" key="4">
    <source>
        <dbReference type="ARBA" id="ARBA00008766"/>
    </source>
</evidence>
<dbReference type="PROSITE" id="PS00491">
    <property type="entry name" value="PROLINE_PEPTIDASE"/>
    <property type="match status" value="1"/>
</dbReference>
<dbReference type="InterPro" id="IPR029149">
    <property type="entry name" value="Creatin/AminoP/Spt16_N"/>
</dbReference>
<dbReference type="InterPro" id="IPR007865">
    <property type="entry name" value="Aminopep_P_N"/>
</dbReference>
<dbReference type="InterPro" id="IPR000994">
    <property type="entry name" value="Pept_M24"/>
</dbReference>
<gene>
    <name evidence="16" type="ORF">JX265_009638</name>
</gene>
<keyword evidence="6" id="KW-0031">Aminopeptidase</keyword>
<name>A0A9Q0AM93_9PEZI</name>
<keyword evidence="9" id="KW-0378">Hydrolase</keyword>
<dbReference type="EC" id="3.4.11.9" evidence="5"/>
<evidence type="ECO:0000256" key="7">
    <source>
        <dbReference type="ARBA" id="ARBA00022670"/>
    </source>
</evidence>
<feature type="domain" description="Aminopeptidase P N-terminal" evidence="15">
    <location>
        <begin position="32"/>
        <end position="161"/>
    </location>
</feature>
<evidence type="ECO:0000256" key="8">
    <source>
        <dbReference type="ARBA" id="ARBA00022723"/>
    </source>
</evidence>
<sequence>MDAEETLDHELVVVDEFDALAIEIKTPLSNKYPAREHAKKVAKELGVENGIIYLPGKLEQNWEDSDMGPPFRQRRYFYYLSGADFSGCAVTYDIGADNLILWIPYSPPQTVLWFGTTPSPAECLEKSDLDGVKYIAELPKYLVPTLALVESLYVLRESQLPRFKSFETLKPHVKIDTTSLLPAISEARVIKTDHEIALIRKAVDVSSVAHKAVCRQLLSLKNECEIEAVFQGSCLSQNAHAQSYAIIAGSGPNAASLHYGANNEPLAGRQLVVLDAGAEWSAYASDITRTLPLTGRFTPEGRAIYDLVAEMQEQCIARIRPGTVYYSLHLHAHLVATKGLLALGILRGGSARDIFRNGTSAAFFPHGLGHHVGLEVHDVGGYERLSVDAARTDGFRALGGKRRPVGPEMLRDMIAAAESDLASVESSSDGGDKYKGRRELAPGMVVTVEPGIYFCRPYIEAYFLQRPEHARYIDAEVLERYWDVGGVRIEDDILVTEDGWENLSWAPKGDEALKIINGETV</sequence>
<evidence type="ECO:0000256" key="2">
    <source>
        <dbReference type="ARBA" id="ARBA00001936"/>
    </source>
</evidence>
<evidence type="ECO:0000256" key="3">
    <source>
        <dbReference type="ARBA" id="ARBA00002443"/>
    </source>
</evidence>
<dbReference type="SUPFAM" id="SSF55920">
    <property type="entry name" value="Creatinase/aminopeptidase"/>
    <property type="match status" value="1"/>
</dbReference>
<dbReference type="EMBL" id="JAFIMR010000030">
    <property type="protein sequence ID" value="KAI1861019.1"/>
    <property type="molecule type" value="Genomic_DNA"/>
</dbReference>
<evidence type="ECO:0000256" key="6">
    <source>
        <dbReference type="ARBA" id="ARBA00022438"/>
    </source>
</evidence>
<comment type="function">
    <text evidence="3">Catalyzes the removal of a penultimate prolyl residue from the N-termini of peptides.</text>
</comment>
<dbReference type="Gene3D" id="3.40.350.10">
    <property type="entry name" value="Creatinase/prolidase N-terminal domain"/>
    <property type="match status" value="1"/>
</dbReference>
<dbReference type="Pfam" id="PF00557">
    <property type="entry name" value="Peptidase_M24"/>
    <property type="match status" value="1"/>
</dbReference>
<evidence type="ECO:0000256" key="1">
    <source>
        <dbReference type="ARBA" id="ARBA00001424"/>
    </source>
</evidence>
<keyword evidence="17" id="KW-1185">Reference proteome</keyword>
<reference evidence="16" key="1">
    <citation type="submission" date="2021-03" db="EMBL/GenBank/DDBJ databases">
        <title>Revisited historic fungal species revealed as producer of novel bioactive compounds through whole genome sequencing and comparative genomics.</title>
        <authorList>
            <person name="Vignolle G.A."/>
            <person name="Hochenegger N."/>
            <person name="Mach R.L."/>
            <person name="Mach-Aigner A.R."/>
            <person name="Javad Rahimi M."/>
            <person name="Salim K.A."/>
            <person name="Chan C.M."/>
            <person name="Lim L.B.L."/>
            <person name="Cai F."/>
            <person name="Druzhinina I.S."/>
            <person name="U'Ren J.M."/>
            <person name="Derntl C."/>
        </authorList>
    </citation>
    <scope>NUCLEOTIDE SEQUENCE</scope>
    <source>
        <strain evidence="16">TUCIM 5799</strain>
    </source>
</reference>
<dbReference type="Proteomes" id="UP000829685">
    <property type="component" value="Unassembled WGS sequence"/>
</dbReference>
<evidence type="ECO:0000256" key="10">
    <source>
        <dbReference type="ARBA" id="ARBA00023049"/>
    </source>
</evidence>
<evidence type="ECO:0000256" key="13">
    <source>
        <dbReference type="ARBA" id="ARBA00032413"/>
    </source>
</evidence>
<dbReference type="InterPro" id="IPR052433">
    <property type="entry name" value="X-Pro_dipept-like"/>
</dbReference>
<keyword evidence="8 14" id="KW-0479">Metal-binding</keyword>
<evidence type="ECO:0000256" key="9">
    <source>
        <dbReference type="ARBA" id="ARBA00022801"/>
    </source>
</evidence>